<keyword evidence="1" id="KW-0732">Signal</keyword>
<organism evidence="3 4">
    <name type="scientific">Spongiivirga citrea</name>
    <dbReference type="NCBI Taxonomy" id="1481457"/>
    <lineage>
        <taxon>Bacteria</taxon>
        <taxon>Pseudomonadati</taxon>
        <taxon>Bacteroidota</taxon>
        <taxon>Flavobacteriia</taxon>
        <taxon>Flavobacteriales</taxon>
        <taxon>Flavobacteriaceae</taxon>
        <taxon>Spongiivirga</taxon>
    </lineage>
</organism>
<name>A0A6M0CYF2_9FLAO</name>
<evidence type="ECO:0000259" key="2">
    <source>
        <dbReference type="Pfam" id="PF13778"/>
    </source>
</evidence>
<gene>
    <name evidence="3" type="ORF">GWK10_16090</name>
</gene>
<reference evidence="3 4" key="1">
    <citation type="submission" date="2020-01" db="EMBL/GenBank/DDBJ databases">
        <title>Spongiivirga citrea KCTC 32990T.</title>
        <authorList>
            <person name="Wang G."/>
        </authorList>
    </citation>
    <scope>NUCLEOTIDE SEQUENCE [LARGE SCALE GENOMIC DNA]</scope>
    <source>
        <strain evidence="3 4">KCTC 32990</strain>
    </source>
</reference>
<sequence length="141" mass="16428">MKYLLIFCFCLGLQAQDANPLLQYQKGKRLVILLTKSVTSTDYNAQLNSFNDFKKEMRERDVVLFTLEQGRLVNHKRGKEYQVDEASVRKAYKLSKAFNGIILIGKDTRIKMSEPFGVLPDRIFSSIDKMPMRKREMRKGE</sequence>
<proteinExistence type="predicted"/>
<dbReference type="RefSeq" id="WP_164033426.1">
    <property type="nucleotide sequence ID" value="NZ_JAABOQ010000007.1"/>
</dbReference>
<dbReference type="AlphaFoldDB" id="A0A6M0CYF2"/>
<dbReference type="InterPro" id="IPR025232">
    <property type="entry name" value="DUF4174"/>
</dbReference>
<evidence type="ECO:0000313" key="4">
    <source>
        <dbReference type="Proteomes" id="UP000474296"/>
    </source>
</evidence>
<keyword evidence="4" id="KW-1185">Reference proteome</keyword>
<feature type="domain" description="DUF4174" evidence="2">
    <location>
        <begin position="20"/>
        <end position="136"/>
    </location>
</feature>
<dbReference type="Proteomes" id="UP000474296">
    <property type="component" value="Unassembled WGS sequence"/>
</dbReference>
<evidence type="ECO:0000256" key="1">
    <source>
        <dbReference type="ARBA" id="ARBA00022729"/>
    </source>
</evidence>
<dbReference type="EMBL" id="JAABOQ010000007">
    <property type="protein sequence ID" value="NER18740.1"/>
    <property type="molecule type" value="Genomic_DNA"/>
</dbReference>
<accession>A0A6M0CYF2</accession>
<protein>
    <submittedName>
        <fullName evidence="3">DUF4174 domain-containing protein</fullName>
    </submittedName>
</protein>
<comment type="caution">
    <text evidence="3">The sequence shown here is derived from an EMBL/GenBank/DDBJ whole genome shotgun (WGS) entry which is preliminary data.</text>
</comment>
<evidence type="ECO:0000313" key="3">
    <source>
        <dbReference type="EMBL" id="NER18740.1"/>
    </source>
</evidence>
<dbReference type="Pfam" id="PF13778">
    <property type="entry name" value="DUF4174"/>
    <property type="match status" value="1"/>
</dbReference>